<dbReference type="PIRSF" id="PIRSF038925">
    <property type="entry name" value="AMP-prot_trans"/>
    <property type="match status" value="1"/>
</dbReference>
<dbReference type="InterPro" id="IPR025758">
    <property type="entry name" value="Fic/DOC_N"/>
</dbReference>
<dbReference type="Pfam" id="PF02661">
    <property type="entry name" value="Fic"/>
    <property type="match status" value="1"/>
</dbReference>
<dbReference type="Gene3D" id="1.10.3290.10">
    <property type="entry name" value="Fido-like domain"/>
    <property type="match status" value="1"/>
</dbReference>
<feature type="domain" description="Fido" evidence="4">
    <location>
        <begin position="128"/>
        <end position="276"/>
    </location>
</feature>
<dbReference type="InterPro" id="IPR003812">
    <property type="entry name" value="Fido"/>
</dbReference>
<evidence type="ECO:0000313" key="5">
    <source>
        <dbReference type="EMBL" id="PWR18756.1"/>
    </source>
</evidence>
<reference evidence="6" key="1">
    <citation type="submission" date="2018-05" db="EMBL/GenBank/DDBJ databases">
        <title>Zavarzinia sp. HR-AS.</title>
        <authorList>
            <person name="Lee Y."/>
            <person name="Jeon C.O."/>
        </authorList>
    </citation>
    <scope>NUCLEOTIDE SEQUENCE [LARGE SCALE GENOMIC DNA]</scope>
    <source>
        <strain evidence="6">DSM 1231</strain>
    </source>
</reference>
<feature type="active site" evidence="2">
    <location>
        <position position="212"/>
    </location>
</feature>
<accession>A0A317DY22</accession>
<feature type="binding site" evidence="1">
    <location>
        <begin position="217"/>
        <end position="223"/>
    </location>
    <ligand>
        <name>ATP</name>
        <dbReference type="ChEBI" id="CHEBI:30616"/>
    </ligand>
</feature>
<proteinExistence type="predicted"/>
<dbReference type="GO" id="GO:0005524">
    <property type="term" value="F:ATP binding"/>
    <property type="evidence" value="ECO:0007669"/>
    <property type="project" value="UniProtKB-KW"/>
</dbReference>
<evidence type="ECO:0000256" key="3">
    <source>
        <dbReference type="PIRSR" id="PIRSR640198-2"/>
    </source>
</evidence>
<evidence type="ECO:0000256" key="1">
    <source>
        <dbReference type="PIRSR" id="PIRSR038925-1"/>
    </source>
</evidence>
<dbReference type="Proteomes" id="UP000246077">
    <property type="component" value="Unassembled WGS sequence"/>
</dbReference>
<gene>
    <name evidence="5" type="ORF">DKG75_17370</name>
</gene>
<keyword evidence="6" id="KW-1185">Reference proteome</keyword>
<dbReference type="RefSeq" id="WP_109922445.1">
    <property type="nucleotide sequence ID" value="NZ_QGLF01000005.1"/>
</dbReference>
<dbReference type="PROSITE" id="PS51459">
    <property type="entry name" value="FIDO"/>
    <property type="match status" value="1"/>
</dbReference>
<comment type="caution">
    <text evidence="5">The sequence shown here is derived from an EMBL/GenBank/DDBJ whole genome shotgun (WGS) entry which is preliminary data.</text>
</comment>
<sequence>MERGAGDYDFSAATDYHYGRFPPTALDYRRLAKPLTAAMAALARYDQMLKGMHNSEILLAPLRRQEAVISSRMEGTISTLDELLRYEADHETSDIPDEANYRSDVIEVALYARAMKLAQSSMAEGQPLSTWLIRSAHRTLLGFGRGAQNAPGELRQEQNYLADPLKRKILFIPVRAEQLGPALDGLFAFMADEEWEILLRAAISHLEFEAIHPFKDGNGRIGRMLIPLLLWQGRVLSQPHFYVSAYFERRRDEYIDRLRQVSAHDDWMGWILFFLAAIEEQAHENLRTAESIRNLYEDMKGRFREILSSKWTVAALDFVFTRPVFRNNVFTGKSGIPPATVYRFVRALADQGLLTTIMPAAGRSPAMYSFEPLLQLVRA</sequence>
<feature type="binding site" evidence="3">
    <location>
        <begin position="216"/>
        <end position="223"/>
    </location>
    <ligand>
        <name>ATP</name>
        <dbReference type="ChEBI" id="CHEBI:30616"/>
    </ligand>
</feature>
<keyword evidence="1" id="KW-0547">Nucleotide-binding</keyword>
<dbReference type="PANTHER" id="PTHR13504">
    <property type="entry name" value="FIDO DOMAIN-CONTAINING PROTEIN DDB_G0283145"/>
    <property type="match status" value="1"/>
</dbReference>
<dbReference type="InterPro" id="IPR036597">
    <property type="entry name" value="Fido-like_dom_sf"/>
</dbReference>
<feature type="binding site" evidence="1">
    <location>
        <position position="212"/>
    </location>
    <ligand>
        <name>ATP</name>
        <dbReference type="ChEBI" id="CHEBI:30616"/>
    </ligand>
</feature>
<dbReference type="SUPFAM" id="SSF140931">
    <property type="entry name" value="Fic-like"/>
    <property type="match status" value="1"/>
</dbReference>
<keyword evidence="1" id="KW-0067">ATP-binding</keyword>
<feature type="binding site" evidence="1">
    <location>
        <position position="74"/>
    </location>
    <ligand>
        <name>ATP</name>
        <dbReference type="ChEBI" id="CHEBI:30616"/>
    </ligand>
</feature>
<dbReference type="InterPro" id="IPR040198">
    <property type="entry name" value="Fido_containing"/>
</dbReference>
<dbReference type="EMBL" id="QGLF01000005">
    <property type="protein sequence ID" value="PWR18756.1"/>
    <property type="molecule type" value="Genomic_DNA"/>
</dbReference>
<protein>
    <submittedName>
        <fullName evidence="5">Cell filamentation protein Fic</fullName>
    </submittedName>
</protein>
<dbReference type="PANTHER" id="PTHR13504:SF38">
    <property type="entry name" value="FIDO DOMAIN-CONTAINING PROTEIN"/>
    <property type="match status" value="1"/>
</dbReference>
<organism evidence="5 6">
    <name type="scientific">Zavarzinia compransoris</name>
    <dbReference type="NCBI Taxonomy" id="1264899"/>
    <lineage>
        <taxon>Bacteria</taxon>
        <taxon>Pseudomonadati</taxon>
        <taxon>Pseudomonadota</taxon>
        <taxon>Alphaproteobacteria</taxon>
        <taxon>Rhodospirillales</taxon>
        <taxon>Zavarziniaceae</taxon>
        <taxon>Zavarzinia</taxon>
    </lineage>
</organism>
<dbReference type="OrthoDB" id="9813719at2"/>
<dbReference type="Pfam" id="PF13784">
    <property type="entry name" value="Fic_N"/>
    <property type="match status" value="1"/>
</dbReference>
<name>A0A317DY22_9PROT</name>
<evidence type="ECO:0000313" key="6">
    <source>
        <dbReference type="Proteomes" id="UP000246077"/>
    </source>
</evidence>
<dbReference type="InterPro" id="IPR026287">
    <property type="entry name" value="SoFic-like"/>
</dbReference>
<dbReference type="AlphaFoldDB" id="A0A317DY22"/>
<evidence type="ECO:0000256" key="2">
    <source>
        <dbReference type="PIRSR" id="PIRSR640198-1"/>
    </source>
</evidence>
<evidence type="ECO:0000259" key="4">
    <source>
        <dbReference type="PROSITE" id="PS51459"/>
    </source>
</evidence>
<feature type="binding site" evidence="1">
    <location>
        <position position="254"/>
    </location>
    <ligand>
        <name>ATP</name>
        <dbReference type="ChEBI" id="CHEBI:30616"/>
    </ligand>
</feature>